<dbReference type="EMBL" id="DS990392">
    <property type="protein sequence ID" value="EFR46988.1"/>
    <property type="molecule type" value="Genomic_DNA"/>
</dbReference>
<protein>
    <submittedName>
        <fullName evidence="1">Uncharacterized protein</fullName>
    </submittedName>
</protein>
<evidence type="ECO:0000313" key="2">
    <source>
        <dbReference type="Proteomes" id="UP000005755"/>
    </source>
</evidence>
<proteinExistence type="predicted"/>
<name>A0ABN0BBL2_9HELI</name>
<organism evidence="1 2">
    <name type="scientific">Helicobacter cinaedi CCUG 18818 = ATCC BAA-847</name>
    <dbReference type="NCBI Taxonomy" id="537971"/>
    <lineage>
        <taxon>Bacteria</taxon>
        <taxon>Pseudomonadati</taxon>
        <taxon>Campylobacterota</taxon>
        <taxon>Epsilonproteobacteria</taxon>
        <taxon>Campylobacterales</taxon>
        <taxon>Helicobacteraceae</taxon>
        <taxon>Helicobacter</taxon>
    </lineage>
</organism>
<evidence type="ECO:0000313" key="1">
    <source>
        <dbReference type="EMBL" id="EFR46988.1"/>
    </source>
</evidence>
<accession>A0ABN0BBL2</accession>
<sequence length="40" mass="4673">MWLSMTEKINKKSKSQIFQAKTLHLTLKTNIASFYPFALL</sequence>
<reference evidence="2" key="1">
    <citation type="journal article" date="2014" name="Genome Announc.">
        <title>Draft genome sequences of six enterohepatic helicobacter species isolated from humans and one from rhesus macaques.</title>
        <authorList>
            <person name="Shen Z."/>
            <person name="Sheh A."/>
            <person name="Young S.K."/>
            <person name="Abouelliel A."/>
            <person name="Ward D.V."/>
            <person name="Earl A.M."/>
            <person name="Fox J.G."/>
        </authorList>
    </citation>
    <scope>NUCLEOTIDE SEQUENCE [LARGE SCALE GENOMIC DNA]</scope>
    <source>
        <strain evidence="2">CCUG 18818</strain>
    </source>
</reference>
<keyword evidence="2" id="KW-1185">Reference proteome</keyword>
<gene>
    <name evidence="1" type="ORF">HCCG_01536</name>
</gene>
<dbReference type="Proteomes" id="UP000005755">
    <property type="component" value="Unassembled WGS sequence"/>
</dbReference>